<keyword evidence="3" id="KW-1185">Reference proteome</keyword>
<evidence type="ECO:0000259" key="1">
    <source>
        <dbReference type="Pfam" id="PF00755"/>
    </source>
</evidence>
<name>A0A081BHK1_9LACO</name>
<feature type="domain" description="Choline/carnitine acyltransferase" evidence="1">
    <location>
        <begin position="12"/>
        <end position="85"/>
    </location>
</feature>
<dbReference type="SUPFAM" id="SSF52777">
    <property type="entry name" value="CoA-dependent acyltransferases"/>
    <property type="match status" value="1"/>
</dbReference>
<keyword evidence="2" id="KW-0808">Transferase</keyword>
<dbReference type="InterPro" id="IPR039551">
    <property type="entry name" value="Cho/carn_acyl_trans"/>
</dbReference>
<dbReference type="Pfam" id="PF00755">
    <property type="entry name" value="Carn_acyltransf"/>
    <property type="match status" value="1"/>
</dbReference>
<dbReference type="Proteomes" id="UP000028700">
    <property type="component" value="Unassembled WGS sequence"/>
</dbReference>
<dbReference type="Gene3D" id="3.30.559.10">
    <property type="entry name" value="Chloramphenicol acetyltransferase-like domain"/>
    <property type="match status" value="1"/>
</dbReference>
<dbReference type="InterPro" id="IPR023213">
    <property type="entry name" value="CAT-like_dom_sf"/>
</dbReference>
<proteinExistence type="predicted"/>
<dbReference type="EMBL" id="BBJM01000008">
    <property type="protein sequence ID" value="GAK47519.1"/>
    <property type="molecule type" value="Genomic_DNA"/>
</dbReference>
<dbReference type="GO" id="GO:0016740">
    <property type="term" value="F:transferase activity"/>
    <property type="evidence" value="ECO:0007669"/>
    <property type="project" value="UniProtKB-KW"/>
</dbReference>
<evidence type="ECO:0000313" key="2">
    <source>
        <dbReference type="EMBL" id="GAK47519.1"/>
    </source>
</evidence>
<reference evidence="2" key="1">
    <citation type="journal article" date="2014" name="Genome Announc.">
        <title>Draft Genome Sequence of Lactobacillus oryzae Strain SG293T.</title>
        <authorList>
            <person name="Tanizawa Y."/>
            <person name="Fujisawa T."/>
            <person name="Mochizuki T."/>
            <person name="Kaminuma E."/>
            <person name="Nakamura Y."/>
            <person name="Tohno M."/>
        </authorList>
    </citation>
    <scope>NUCLEOTIDE SEQUENCE [LARGE SCALE GENOMIC DNA]</scope>
    <source>
        <strain evidence="2">SG293</strain>
    </source>
</reference>
<gene>
    <name evidence="2" type="ORF">LOSG293_080050</name>
</gene>
<comment type="caution">
    <text evidence="2">The sequence shown here is derived from an EMBL/GenBank/DDBJ whole genome shotgun (WGS) entry which is preliminary data.</text>
</comment>
<dbReference type="AlphaFoldDB" id="A0A081BHK1"/>
<organism evidence="2 3">
    <name type="scientific">Secundilactobacillus oryzae JCM 18671</name>
    <dbReference type="NCBI Taxonomy" id="1291743"/>
    <lineage>
        <taxon>Bacteria</taxon>
        <taxon>Bacillati</taxon>
        <taxon>Bacillota</taxon>
        <taxon>Bacilli</taxon>
        <taxon>Lactobacillales</taxon>
        <taxon>Lactobacillaceae</taxon>
        <taxon>Secundilactobacillus</taxon>
    </lineage>
</organism>
<dbReference type="STRING" id="1291743.LOSG293_080050"/>
<protein>
    <submittedName>
        <fullName evidence="2">Putative carnitine O-palmitoyltransferase</fullName>
    </submittedName>
</protein>
<evidence type="ECO:0000313" key="3">
    <source>
        <dbReference type="Proteomes" id="UP000028700"/>
    </source>
</evidence>
<sequence length="121" mass="13343">MKADTSQKFVAAHALFESPELAKLRTDYLSTTAVPNELVSSFSFAPTSADGLGVYYGVMPEHIVVTVSSWGDQARADAFAQAVQENLIGLANWVEKFTKLDCKATKDDNLGRNRQHGRCRY</sequence>
<accession>A0A081BHK1</accession>